<keyword evidence="4" id="KW-0472">Membrane</keyword>
<evidence type="ECO:0000256" key="4">
    <source>
        <dbReference type="SAM" id="Phobius"/>
    </source>
</evidence>
<accession>A0A7Y0HTY2</accession>
<dbReference type="EMBL" id="JAAIII010000005">
    <property type="protein sequence ID" value="NMM94562.1"/>
    <property type="molecule type" value="Genomic_DNA"/>
</dbReference>
<dbReference type="GO" id="GO:0016787">
    <property type="term" value="F:hydrolase activity"/>
    <property type="evidence" value="ECO:0007669"/>
    <property type="project" value="UniProtKB-KW"/>
</dbReference>
<feature type="signal peptide" evidence="5">
    <location>
        <begin position="1"/>
        <end position="31"/>
    </location>
</feature>
<dbReference type="SUPFAM" id="SSF49899">
    <property type="entry name" value="Concanavalin A-like lectins/glucanases"/>
    <property type="match status" value="1"/>
</dbReference>
<feature type="region of interest" description="Disordered" evidence="3">
    <location>
        <begin position="865"/>
        <end position="959"/>
    </location>
</feature>
<dbReference type="Pfam" id="PF13385">
    <property type="entry name" value="Laminin_G_3"/>
    <property type="match status" value="1"/>
</dbReference>
<feature type="domain" description="LamG-like jellyroll fold" evidence="6">
    <location>
        <begin position="110"/>
        <end position="258"/>
    </location>
</feature>
<dbReference type="InterPro" id="IPR006558">
    <property type="entry name" value="LamG-like"/>
</dbReference>
<protein>
    <submittedName>
        <fullName evidence="7">Glycoside hydrolase</fullName>
    </submittedName>
</protein>
<keyword evidence="2" id="KW-1015">Disulfide bond</keyword>
<dbReference type="AlphaFoldDB" id="A0A7Y0HTY2"/>
<keyword evidence="4" id="KW-1133">Transmembrane helix</keyword>
<dbReference type="InterPro" id="IPR013320">
    <property type="entry name" value="ConA-like_dom_sf"/>
</dbReference>
<proteinExistence type="predicted"/>
<keyword evidence="7" id="KW-0378">Hydrolase</keyword>
<evidence type="ECO:0000313" key="8">
    <source>
        <dbReference type="Proteomes" id="UP000532194"/>
    </source>
</evidence>
<dbReference type="Pfam" id="PF07532">
    <property type="entry name" value="Big_4"/>
    <property type="match status" value="1"/>
</dbReference>
<dbReference type="Proteomes" id="UP000532194">
    <property type="component" value="Unassembled WGS sequence"/>
</dbReference>
<dbReference type="InterPro" id="IPR011081">
    <property type="entry name" value="Big_4"/>
</dbReference>
<evidence type="ECO:0000256" key="2">
    <source>
        <dbReference type="ARBA" id="ARBA00023157"/>
    </source>
</evidence>
<dbReference type="Gene3D" id="2.60.120.200">
    <property type="match status" value="1"/>
</dbReference>
<name>A0A7Y0HTY2_9BIFI</name>
<feature type="chain" id="PRO_5031168334" evidence="5">
    <location>
        <begin position="32"/>
        <end position="994"/>
    </location>
</feature>
<evidence type="ECO:0000313" key="7">
    <source>
        <dbReference type="EMBL" id="NMM94562.1"/>
    </source>
</evidence>
<keyword evidence="1 5" id="KW-0732">Signal</keyword>
<comment type="caution">
    <text evidence="7">The sequence shown here is derived from an EMBL/GenBank/DDBJ whole genome shotgun (WGS) entry which is preliminary data.</text>
</comment>
<dbReference type="InterPro" id="IPR017853">
    <property type="entry name" value="GH"/>
</dbReference>
<reference evidence="7 8" key="1">
    <citation type="submission" date="2020-02" db="EMBL/GenBank/DDBJ databases">
        <title>Characterization of phylogenetic diversity of novel bifidobacterial species isolated in Czech ZOOs.</title>
        <authorList>
            <person name="Lugli G.A."/>
            <person name="Vera N.B."/>
            <person name="Ventura M."/>
        </authorList>
    </citation>
    <scope>NUCLEOTIDE SEQUENCE [LARGE SCALE GENOMIC DNA]</scope>
    <source>
        <strain evidence="7 8">DSM 109957</strain>
    </source>
</reference>
<keyword evidence="4" id="KW-0812">Transmembrane</keyword>
<evidence type="ECO:0000256" key="5">
    <source>
        <dbReference type="SAM" id="SignalP"/>
    </source>
</evidence>
<feature type="transmembrane region" description="Helical" evidence="4">
    <location>
        <begin position="969"/>
        <end position="990"/>
    </location>
</feature>
<sequence>MRNYANIRRGAVAALAAMATLVAPFAGTALASEVSVPTPLVSYSFDVVSDGVVSNLGSGGSSFDGAVSGNVSSGVFSQDESTHNGSGTLQLDGTEAKVAVPNGLYRNVTEGITVSAWVKWDGEVSSDAATVSQPIWYIGGDDTSVFPRNTDGLFLTPDTAATSHVSKNKQVKAESDTLPLGEWKHVAVTQSTDMLTLYVDGVQVAQTNDNVDFSLLHSESSTFSALIGMGNWKKYSSPFKGEIDEFKVWQTPLDGTQVKALYDGYFAPVEVTAVSASPVTVKAEEGSDPTLPASVAVVYSDSSIKQVEVAWNLAAVDWDATEVGDTIDVEGALAGIETFTAKATVIVTAKPSSDQIVVSTVARNGTKGYLEVDGQPFPIMGVQTFGEWQTYGNQLTQGADLPTTWDERLEGLDRDWLENVFEKAAATGIKTLQIELAWRQIQPSKEGEYDWSLIDRYVEWAKKYDLKLDWTWFGSIGCGGAVIYGNYRGYIATMPDYLSGEEYYAHKLDKATSEYVVQAVSDDKRWVPLMPFGNKAYPEYTADELDRLGSYLYEQEQAAVHAMFNHLAEVDTTHQSILFQVYNEPDSYPYATSSSGNALPALLQTANALGKAVKTADYVVATRMNFKRGTWIANAGKLASIAQFAKLPYIDFVGPDTYDSNPSNQAEFARQAAEISDIAYLPETGGNHNEKVAALASVLAAGGFMNFWHLNDSWATEFTKSGGVRSGYSLYGDSTTVENFQSYTTWTLGVIPDMPESTERFRNFMGGFNALSQLVAKSESSNMAAFNAEKQSIDVERTQTETVGDIAVTFSTTTQDVGLAIYDPTDGGVYVFSDTFGSVIFNAGEGKVIELGSLNADGVWVKSSDSVEVSENGDVTVPSGKAVRIADEASSVPSQPDDGSDGEDSGEGDSTPGGGSDGEDSGVGDSTPGGDSGEGDSTPGVGDSGQTGGDASAANGDSETSGLVNTGSAVAMAVVCAVVLLSAGVLVSVYRRRS</sequence>
<keyword evidence="8" id="KW-1185">Reference proteome</keyword>
<evidence type="ECO:0000259" key="6">
    <source>
        <dbReference type="SMART" id="SM00560"/>
    </source>
</evidence>
<evidence type="ECO:0000256" key="3">
    <source>
        <dbReference type="SAM" id="MobiDB-lite"/>
    </source>
</evidence>
<evidence type="ECO:0000256" key="1">
    <source>
        <dbReference type="ARBA" id="ARBA00022729"/>
    </source>
</evidence>
<dbReference type="RefSeq" id="WP_169172590.1">
    <property type="nucleotide sequence ID" value="NZ_JAAIII010000005.1"/>
</dbReference>
<gene>
    <name evidence="7" type="ORF">G1C95_1749</name>
</gene>
<feature type="compositionally biased region" description="Acidic residues" evidence="3">
    <location>
        <begin position="898"/>
        <end position="907"/>
    </location>
</feature>
<dbReference type="SMART" id="SM00560">
    <property type="entry name" value="LamGL"/>
    <property type="match status" value="1"/>
</dbReference>
<organism evidence="7 8">
    <name type="scientific">Bifidobacterium oedipodis</name>
    <dbReference type="NCBI Taxonomy" id="2675322"/>
    <lineage>
        <taxon>Bacteria</taxon>
        <taxon>Bacillati</taxon>
        <taxon>Actinomycetota</taxon>
        <taxon>Actinomycetes</taxon>
        <taxon>Bifidobacteriales</taxon>
        <taxon>Bifidobacteriaceae</taxon>
        <taxon>Bifidobacterium</taxon>
    </lineage>
</organism>
<dbReference type="Gene3D" id="3.20.20.80">
    <property type="entry name" value="Glycosidases"/>
    <property type="match status" value="1"/>
</dbReference>
<dbReference type="SUPFAM" id="SSF51445">
    <property type="entry name" value="(Trans)glycosidases"/>
    <property type="match status" value="1"/>
</dbReference>